<name>X1SBI5_9ZZZZ</name>
<organism evidence="2">
    <name type="scientific">marine sediment metagenome</name>
    <dbReference type="NCBI Taxonomy" id="412755"/>
    <lineage>
        <taxon>unclassified sequences</taxon>
        <taxon>metagenomes</taxon>
        <taxon>ecological metagenomes</taxon>
    </lineage>
</organism>
<evidence type="ECO:0000313" key="2">
    <source>
        <dbReference type="EMBL" id="GAI65124.1"/>
    </source>
</evidence>
<gene>
    <name evidence="2" type="ORF">S12H4_08425</name>
</gene>
<dbReference type="EMBL" id="BARW01003252">
    <property type="protein sequence ID" value="GAI65124.1"/>
    <property type="molecule type" value="Genomic_DNA"/>
</dbReference>
<proteinExistence type="predicted"/>
<accession>X1SBI5</accession>
<reference evidence="2" key="1">
    <citation type="journal article" date="2014" name="Front. Microbiol.">
        <title>High frequency of phylogenetically diverse reductive dehalogenase-homologous genes in deep subseafloor sedimentary metagenomes.</title>
        <authorList>
            <person name="Kawai M."/>
            <person name="Futagami T."/>
            <person name="Toyoda A."/>
            <person name="Takaki Y."/>
            <person name="Nishi S."/>
            <person name="Hori S."/>
            <person name="Arai W."/>
            <person name="Tsubouchi T."/>
            <person name="Morono Y."/>
            <person name="Uchiyama I."/>
            <person name="Ito T."/>
            <person name="Fujiyama A."/>
            <person name="Inagaki F."/>
            <person name="Takami H."/>
        </authorList>
    </citation>
    <scope>NUCLEOTIDE SEQUENCE</scope>
    <source>
        <strain evidence="2">Expedition CK06-06</strain>
    </source>
</reference>
<protein>
    <submittedName>
        <fullName evidence="2">Uncharacterized protein</fullName>
    </submittedName>
</protein>
<feature type="region of interest" description="Disordered" evidence="1">
    <location>
        <begin position="183"/>
        <end position="209"/>
    </location>
</feature>
<comment type="caution">
    <text evidence="2">The sequence shown here is derived from an EMBL/GenBank/DDBJ whole genome shotgun (WGS) entry which is preliminary data.</text>
</comment>
<evidence type="ECO:0000256" key="1">
    <source>
        <dbReference type="SAM" id="MobiDB-lite"/>
    </source>
</evidence>
<feature type="compositionally biased region" description="Basic and acidic residues" evidence="1">
    <location>
        <begin position="183"/>
        <end position="203"/>
    </location>
</feature>
<dbReference type="AlphaFoldDB" id="X1SBI5"/>
<sequence>MAILPAMVAAQTVFRKAEEEKRKEKPKGITFGRRNPMTPEEIEQVANKVATKVLEEVSPAILDPAGRGMLLHFTEHAIEGAGLVVNEARAKATPCNCFTYKGREYCFSKGIIGMMSSEENPEQIAEYCKVGKTYEVKPGIKERFETFASAAEEAHKEIEEIPKGERLVPWLTAMGEEVEFADKQLPEPARPDGEAGAGGEKRTARIYHY</sequence>